<dbReference type="GO" id="GO:0051920">
    <property type="term" value="F:peroxiredoxin activity"/>
    <property type="evidence" value="ECO:0007669"/>
    <property type="project" value="InterPro"/>
</dbReference>
<dbReference type="Pfam" id="PF02627">
    <property type="entry name" value="CMD"/>
    <property type="match status" value="1"/>
</dbReference>
<dbReference type="EMBL" id="RJKE01000001">
    <property type="protein sequence ID" value="ROO84897.1"/>
    <property type="molecule type" value="Genomic_DNA"/>
</dbReference>
<protein>
    <submittedName>
        <fullName evidence="2">AhpD family alkylhydroperoxidase</fullName>
    </submittedName>
</protein>
<dbReference type="SUPFAM" id="SSF69118">
    <property type="entry name" value="AhpD-like"/>
    <property type="match status" value="1"/>
</dbReference>
<proteinExistence type="predicted"/>
<sequence>MTRLPPITAEEWGDQERKAVSSLMPEGRRERADVGAALATLVRHPALARRFLTFNTHLLIHSTLPARLRELAILRVARRRDCVFEWVHHTELARQAGLTDAEIEAAGRGEAADPLDLLVLRAVDELDDGSALTDETWAALGEHLSEHQLMDLVFTIGAYCLLAMAFNTFGLDPDLHH</sequence>
<dbReference type="Proteomes" id="UP000272400">
    <property type="component" value="Unassembled WGS sequence"/>
</dbReference>
<accession>A0A3N1CUD0</accession>
<dbReference type="RefSeq" id="WP_123664458.1">
    <property type="nucleotide sequence ID" value="NZ_RJKE01000001.1"/>
</dbReference>
<comment type="caution">
    <text evidence="2">The sequence shown here is derived from an EMBL/GenBank/DDBJ whole genome shotgun (WGS) entry which is preliminary data.</text>
</comment>
<dbReference type="AlphaFoldDB" id="A0A3N1CUD0"/>
<keyword evidence="2" id="KW-0575">Peroxidase</keyword>
<evidence type="ECO:0000259" key="1">
    <source>
        <dbReference type="Pfam" id="PF02627"/>
    </source>
</evidence>
<name>A0A3N1CUD0_9ACTN</name>
<keyword evidence="3" id="KW-1185">Reference proteome</keyword>
<dbReference type="PANTHER" id="PTHR34846:SF5">
    <property type="entry name" value="CARBOXYMUCONOLACTONE DECARBOXYLASE-LIKE DOMAIN-CONTAINING PROTEIN"/>
    <property type="match status" value="1"/>
</dbReference>
<keyword evidence="2" id="KW-0560">Oxidoreductase</keyword>
<dbReference type="InterPro" id="IPR029032">
    <property type="entry name" value="AhpD-like"/>
</dbReference>
<organism evidence="2 3">
    <name type="scientific">Actinocorallia herbida</name>
    <dbReference type="NCBI Taxonomy" id="58109"/>
    <lineage>
        <taxon>Bacteria</taxon>
        <taxon>Bacillati</taxon>
        <taxon>Actinomycetota</taxon>
        <taxon>Actinomycetes</taxon>
        <taxon>Streptosporangiales</taxon>
        <taxon>Thermomonosporaceae</taxon>
        <taxon>Actinocorallia</taxon>
    </lineage>
</organism>
<dbReference type="PANTHER" id="PTHR34846">
    <property type="entry name" value="4-CARBOXYMUCONOLACTONE DECARBOXYLASE FAMILY PROTEIN (AFU_ORTHOLOGUE AFUA_6G11590)"/>
    <property type="match status" value="1"/>
</dbReference>
<evidence type="ECO:0000313" key="2">
    <source>
        <dbReference type="EMBL" id="ROO84897.1"/>
    </source>
</evidence>
<reference evidence="2 3" key="1">
    <citation type="submission" date="2018-11" db="EMBL/GenBank/DDBJ databases">
        <title>Sequencing the genomes of 1000 actinobacteria strains.</title>
        <authorList>
            <person name="Klenk H.-P."/>
        </authorList>
    </citation>
    <scope>NUCLEOTIDE SEQUENCE [LARGE SCALE GENOMIC DNA]</scope>
    <source>
        <strain evidence="2 3">DSM 44254</strain>
    </source>
</reference>
<evidence type="ECO:0000313" key="3">
    <source>
        <dbReference type="Proteomes" id="UP000272400"/>
    </source>
</evidence>
<dbReference type="Gene3D" id="1.20.1290.10">
    <property type="entry name" value="AhpD-like"/>
    <property type="match status" value="1"/>
</dbReference>
<dbReference type="OrthoDB" id="4704294at2"/>
<dbReference type="InterPro" id="IPR003779">
    <property type="entry name" value="CMD-like"/>
</dbReference>
<gene>
    <name evidence="2" type="ORF">EDD29_2427</name>
</gene>
<feature type="domain" description="Carboxymuconolactone decarboxylase-like" evidence="1">
    <location>
        <begin position="45"/>
        <end position="113"/>
    </location>
</feature>